<keyword evidence="6" id="KW-1185">Reference proteome</keyword>
<dbReference type="Gene3D" id="1.25.40.10">
    <property type="entry name" value="Tetratricopeptide repeat domain"/>
    <property type="match status" value="1"/>
</dbReference>
<keyword evidence="2 4" id="KW-0802">TPR repeat</keyword>
<name>A0AAV4AC63_9GAST</name>
<gene>
    <name evidence="5" type="ORF">PoB_003064300</name>
</gene>
<dbReference type="EMBL" id="BLXT01003735">
    <property type="protein sequence ID" value="GFO04138.1"/>
    <property type="molecule type" value="Genomic_DNA"/>
</dbReference>
<comment type="caution">
    <text evidence="5">The sequence shown here is derived from an EMBL/GenBank/DDBJ whole genome shotgun (WGS) entry which is preliminary data.</text>
</comment>
<dbReference type="SUPFAM" id="SSF48452">
    <property type="entry name" value="TPR-like"/>
    <property type="match status" value="1"/>
</dbReference>
<feature type="non-terminal residue" evidence="5">
    <location>
        <position position="1"/>
    </location>
</feature>
<keyword evidence="1" id="KW-0677">Repeat</keyword>
<dbReference type="Pfam" id="PF07719">
    <property type="entry name" value="TPR_2"/>
    <property type="match status" value="1"/>
</dbReference>
<dbReference type="AlphaFoldDB" id="A0AAV4AC63"/>
<protein>
    <submittedName>
        <fullName evidence="5">Tetratricopeptide repeat protein 27</fullName>
    </submittedName>
</protein>
<evidence type="ECO:0000256" key="4">
    <source>
        <dbReference type="PROSITE-ProRule" id="PRU00339"/>
    </source>
</evidence>
<dbReference type="PANTHER" id="PTHR16193:SF0">
    <property type="entry name" value="TETRATRICOPEPTIDE REPEAT PROTEIN 27"/>
    <property type="match status" value="1"/>
</dbReference>
<evidence type="ECO:0000256" key="3">
    <source>
        <dbReference type="ARBA" id="ARBA00024020"/>
    </source>
</evidence>
<reference evidence="5 6" key="1">
    <citation type="journal article" date="2021" name="Elife">
        <title>Chloroplast acquisition without the gene transfer in kleptoplastic sea slugs, Plakobranchus ocellatus.</title>
        <authorList>
            <person name="Maeda T."/>
            <person name="Takahashi S."/>
            <person name="Yoshida T."/>
            <person name="Shimamura S."/>
            <person name="Takaki Y."/>
            <person name="Nagai Y."/>
            <person name="Toyoda A."/>
            <person name="Suzuki Y."/>
            <person name="Arimoto A."/>
            <person name="Ishii H."/>
            <person name="Satoh N."/>
            <person name="Nishiyama T."/>
            <person name="Hasebe M."/>
            <person name="Maruyama T."/>
            <person name="Minagawa J."/>
            <person name="Obokata J."/>
            <person name="Shigenobu S."/>
        </authorList>
    </citation>
    <scope>NUCLEOTIDE SEQUENCE [LARGE SCALE GENOMIC DNA]</scope>
</reference>
<dbReference type="PANTHER" id="PTHR16193">
    <property type="entry name" value="TETRATRICOPEPTIDE REPEAT PROTEIN 27"/>
    <property type="match status" value="1"/>
</dbReference>
<evidence type="ECO:0000313" key="6">
    <source>
        <dbReference type="Proteomes" id="UP000735302"/>
    </source>
</evidence>
<organism evidence="5 6">
    <name type="scientific">Plakobranchus ocellatus</name>
    <dbReference type="NCBI Taxonomy" id="259542"/>
    <lineage>
        <taxon>Eukaryota</taxon>
        <taxon>Metazoa</taxon>
        <taxon>Spiralia</taxon>
        <taxon>Lophotrochozoa</taxon>
        <taxon>Mollusca</taxon>
        <taxon>Gastropoda</taxon>
        <taxon>Heterobranchia</taxon>
        <taxon>Euthyneura</taxon>
        <taxon>Panpulmonata</taxon>
        <taxon>Sacoglossa</taxon>
        <taxon>Placobranchoidea</taxon>
        <taxon>Plakobranchidae</taxon>
        <taxon>Plakobranchus</taxon>
    </lineage>
</organism>
<dbReference type="SMART" id="SM00028">
    <property type="entry name" value="TPR"/>
    <property type="match status" value="4"/>
</dbReference>
<sequence length="593" mass="68891">GAEKEALRELSMNGETVYTKSRFILFLHIARIILLDYRERFRHLQSWDWWLMRCLMTQQALLSDKSPTLKSTVTELIEEISKKEPLMTEDSNRDIQIMFHVEASHCFQYFYEYKKAAEQIETARKKAGISIELTGAMGKRTRFQQDDKAQLILLVKREEERSDASVVQHQAEVFLPKILPLDDDTVLNEVAYTEQHVDASTLISSYEQVLLLGLMESYRRSRAEERLTTEEVLTYISFILKHVTNWNVAVCALNIRSKLERDRRRTVERSMLQLEELSNKASRPETSPGISSRIPLFYAANVPSLWTIQRDLASLFLNLGLTGEALDIFEKLELWEDAIACYKKMGKLEKAEFVIRQRLAVEETPNMLCFLGDVTRSLEHYERAWELSNHRSARAMRCMGYIYFQEQQFEKALECFSASLEINSLQIPVWFTYGCTAMACKKFDVAAKGFRRCVSIDYDNFEAWSNLATCYVKLKEKHKAFATVQDALKCNYENWRLWENNLIIGTDCGEFEDVIRSYHRLMDLKEKYADAEVLGILARAVIEKIPDANGESAERLWNKVVELFGRVTSKSLRFLVPPPFVWTNIFKKGPFSV</sequence>
<evidence type="ECO:0000256" key="2">
    <source>
        <dbReference type="ARBA" id="ARBA00022803"/>
    </source>
</evidence>
<dbReference type="InterPro" id="IPR013105">
    <property type="entry name" value="TPR_2"/>
</dbReference>
<dbReference type="InterPro" id="IPR044244">
    <property type="entry name" value="TTC27/Emw1"/>
</dbReference>
<feature type="repeat" description="TPR" evidence="4">
    <location>
        <begin position="393"/>
        <end position="426"/>
    </location>
</feature>
<evidence type="ECO:0000256" key="1">
    <source>
        <dbReference type="ARBA" id="ARBA00022737"/>
    </source>
</evidence>
<dbReference type="Proteomes" id="UP000735302">
    <property type="component" value="Unassembled WGS sequence"/>
</dbReference>
<dbReference type="InterPro" id="IPR019734">
    <property type="entry name" value="TPR_rpt"/>
</dbReference>
<evidence type="ECO:0000313" key="5">
    <source>
        <dbReference type="EMBL" id="GFO04138.1"/>
    </source>
</evidence>
<proteinExistence type="inferred from homology"/>
<comment type="similarity">
    <text evidence="3">Belongs to the TTC27 family.</text>
</comment>
<accession>A0AAV4AC63</accession>
<dbReference type="InterPro" id="IPR011990">
    <property type="entry name" value="TPR-like_helical_dom_sf"/>
</dbReference>
<dbReference type="PROSITE" id="PS50005">
    <property type="entry name" value="TPR"/>
    <property type="match status" value="1"/>
</dbReference>